<gene>
    <name evidence="1" type="ORF">PCOR1329_LOCUS77723</name>
</gene>
<name>A0ABN9XML2_9DINO</name>
<evidence type="ECO:0000313" key="2">
    <source>
        <dbReference type="Proteomes" id="UP001189429"/>
    </source>
</evidence>
<proteinExistence type="predicted"/>
<evidence type="ECO:0000313" key="1">
    <source>
        <dbReference type="EMBL" id="CAK0900451.1"/>
    </source>
</evidence>
<accession>A0ABN9XML2</accession>
<reference evidence="1" key="1">
    <citation type="submission" date="2023-10" db="EMBL/GenBank/DDBJ databases">
        <authorList>
            <person name="Chen Y."/>
            <person name="Shah S."/>
            <person name="Dougan E. K."/>
            <person name="Thang M."/>
            <person name="Chan C."/>
        </authorList>
    </citation>
    <scope>NUCLEOTIDE SEQUENCE [LARGE SCALE GENOMIC DNA]</scope>
</reference>
<sequence>TRPDGATDARPEKAVEPGALRPDYWATLDSARRSVYLVPQGQARPLQDFQDLPAPVGCLSPARAAWMMNSMAMGGVVSRKGDQRSAACMGRGFFERAGHPDFVDNAVCPWQLRLDDVARRAGISDVILALVASAKSWGDRERGALSNSTCMTPLAFMAALARSQNLARCLVNDRPWTERALKRRP</sequence>
<keyword evidence="2" id="KW-1185">Reference proteome</keyword>
<organism evidence="1 2">
    <name type="scientific">Prorocentrum cordatum</name>
    <dbReference type="NCBI Taxonomy" id="2364126"/>
    <lineage>
        <taxon>Eukaryota</taxon>
        <taxon>Sar</taxon>
        <taxon>Alveolata</taxon>
        <taxon>Dinophyceae</taxon>
        <taxon>Prorocentrales</taxon>
        <taxon>Prorocentraceae</taxon>
        <taxon>Prorocentrum</taxon>
    </lineage>
</organism>
<feature type="non-terminal residue" evidence="1">
    <location>
        <position position="185"/>
    </location>
</feature>
<comment type="caution">
    <text evidence="1">The sequence shown here is derived from an EMBL/GenBank/DDBJ whole genome shotgun (WGS) entry which is preliminary data.</text>
</comment>
<feature type="non-terminal residue" evidence="1">
    <location>
        <position position="1"/>
    </location>
</feature>
<dbReference type="Proteomes" id="UP001189429">
    <property type="component" value="Unassembled WGS sequence"/>
</dbReference>
<protein>
    <submittedName>
        <fullName evidence="1">Uncharacterized protein</fullName>
    </submittedName>
</protein>
<dbReference type="EMBL" id="CAUYUJ010020778">
    <property type="protein sequence ID" value="CAK0900451.1"/>
    <property type="molecule type" value="Genomic_DNA"/>
</dbReference>